<dbReference type="Gene3D" id="3.30.40.10">
    <property type="entry name" value="Zinc/RING finger domain, C3HC4 (zinc finger)"/>
    <property type="match status" value="1"/>
</dbReference>
<keyword evidence="1" id="KW-0479">Metal-binding</keyword>
<dbReference type="HOGENOM" id="CLU_2401866_0_0_1"/>
<dbReference type="InterPro" id="IPR019787">
    <property type="entry name" value="Znf_PHD-finger"/>
</dbReference>
<proteinExistence type="predicted"/>
<evidence type="ECO:0000313" key="6">
    <source>
        <dbReference type="Proteomes" id="UP000000305"/>
    </source>
</evidence>
<dbReference type="SUPFAM" id="SSF57903">
    <property type="entry name" value="FYVE/PHD zinc finger"/>
    <property type="match status" value="1"/>
</dbReference>
<dbReference type="AlphaFoldDB" id="E9GF69"/>
<keyword evidence="2" id="KW-0863">Zinc-finger</keyword>
<reference evidence="5 6" key="1">
    <citation type="journal article" date="2011" name="Science">
        <title>The ecoresponsive genome of Daphnia pulex.</title>
        <authorList>
            <person name="Colbourne J.K."/>
            <person name="Pfrender M.E."/>
            <person name="Gilbert D."/>
            <person name="Thomas W.K."/>
            <person name="Tucker A."/>
            <person name="Oakley T.H."/>
            <person name="Tokishita S."/>
            <person name="Aerts A."/>
            <person name="Arnold G.J."/>
            <person name="Basu M.K."/>
            <person name="Bauer D.J."/>
            <person name="Caceres C.E."/>
            <person name="Carmel L."/>
            <person name="Casola C."/>
            <person name="Choi J.H."/>
            <person name="Detter J.C."/>
            <person name="Dong Q."/>
            <person name="Dusheyko S."/>
            <person name="Eads B.D."/>
            <person name="Frohlich T."/>
            <person name="Geiler-Samerotte K.A."/>
            <person name="Gerlach D."/>
            <person name="Hatcher P."/>
            <person name="Jogdeo S."/>
            <person name="Krijgsveld J."/>
            <person name="Kriventseva E.V."/>
            <person name="Kultz D."/>
            <person name="Laforsch C."/>
            <person name="Lindquist E."/>
            <person name="Lopez J."/>
            <person name="Manak J.R."/>
            <person name="Muller J."/>
            <person name="Pangilinan J."/>
            <person name="Patwardhan R.P."/>
            <person name="Pitluck S."/>
            <person name="Pritham E.J."/>
            <person name="Rechtsteiner A."/>
            <person name="Rho M."/>
            <person name="Rogozin I.B."/>
            <person name="Sakarya O."/>
            <person name="Salamov A."/>
            <person name="Schaack S."/>
            <person name="Shapiro H."/>
            <person name="Shiga Y."/>
            <person name="Skalitzky C."/>
            <person name="Smith Z."/>
            <person name="Souvorov A."/>
            <person name="Sung W."/>
            <person name="Tang Z."/>
            <person name="Tsuchiya D."/>
            <person name="Tu H."/>
            <person name="Vos H."/>
            <person name="Wang M."/>
            <person name="Wolf Y.I."/>
            <person name="Yamagata H."/>
            <person name="Yamada T."/>
            <person name="Ye Y."/>
            <person name="Shaw J.R."/>
            <person name="Andrews J."/>
            <person name="Crease T.J."/>
            <person name="Tang H."/>
            <person name="Lucas S.M."/>
            <person name="Robertson H.M."/>
            <person name="Bork P."/>
            <person name="Koonin E.V."/>
            <person name="Zdobnov E.M."/>
            <person name="Grigoriev I.V."/>
            <person name="Lynch M."/>
            <person name="Boore J.L."/>
        </authorList>
    </citation>
    <scope>NUCLEOTIDE SEQUENCE [LARGE SCALE GENOMIC DNA]</scope>
</reference>
<dbReference type="InParanoid" id="E9GF69"/>
<evidence type="ECO:0000256" key="1">
    <source>
        <dbReference type="ARBA" id="ARBA00022723"/>
    </source>
</evidence>
<dbReference type="Proteomes" id="UP000000305">
    <property type="component" value="Unassembled WGS sequence"/>
</dbReference>
<dbReference type="GO" id="GO:0008270">
    <property type="term" value="F:zinc ion binding"/>
    <property type="evidence" value="ECO:0007669"/>
    <property type="project" value="UniProtKB-KW"/>
</dbReference>
<keyword evidence="6" id="KW-1185">Reference proteome</keyword>
<dbReference type="InterPro" id="IPR011011">
    <property type="entry name" value="Znf_FYVE_PHD"/>
</dbReference>
<feature type="domain" description="PHD-type" evidence="4">
    <location>
        <begin position="34"/>
        <end position="79"/>
    </location>
</feature>
<name>E9GF69_DAPPU</name>
<keyword evidence="3" id="KW-0862">Zinc</keyword>
<gene>
    <name evidence="5" type="ORF">DAPPUDRAFT_317184</name>
</gene>
<dbReference type="PhylomeDB" id="E9GF69"/>
<organism evidence="5 6">
    <name type="scientific">Daphnia pulex</name>
    <name type="common">Water flea</name>
    <dbReference type="NCBI Taxonomy" id="6669"/>
    <lineage>
        <taxon>Eukaryota</taxon>
        <taxon>Metazoa</taxon>
        <taxon>Ecdysozoa</taxon>
        <taxon>Arthropoda</taxon>
        <taxon>Crustacea</taxon>
        <taxon>Branchiopoda</taxon>
        <taxon>Diplostraca</taxon>
        <taxon>Cladocera</taxon>
        <taxon>Anomopoda</taxon>
        <taxon>Daphniidae</taxon>
        <taxon>Daphnia</taxon>
    </lineage>
</organism>
<dbReference type="OrthoDB" id="1884872at2759"/>
<evidence type="ECO:0000259" key="4">
    <source>
        <dbReference type="Pfam" id="PF00628"/>
    </source>
</evidence>
<dbReference type="EMBL" id="GL732542">
    <property type="protein sequence ID" value="EFX81863.1"/>
    <property type="molecule type" value="Genomic_DNA"/>
</dbReference>
<dbReference type="KEGG" id="dpx:DAPPUDRAFT_317184"/>
<sequence>MADSTVETNPNSQENRKKDEMENFEDEICALTSCETNLGRTALSCVTCHQWFHGSCVDVTREIADSMEQEGLKWSCNVCTAIFASPVLKKPFN</sequence>
<accession>E9GF69</accession>
<evidence type="ECO:0000256" key="3">
    <source>
        <dbReference type="ARBA" id="ARBA00022833"/>
    </source>
</evidence>
<evidence type="ECO:0000256" key="2">
    <source>
        <dbReference type="ARBA" id="ARBA00022771"/>
    </source>
</evidence>
<dbReference type="InterPro" id="IPR013083">
    <property type="entry name" value="Znf_RING/FYVE/PHD"/>
</dbReference>
<dbReference type="Pfam" id="PF00628">
    <property type="entry name" value="PHD"/>
    <property type="match status" value="1"/>
</dbReference>
<protein>
    <recommendedName>
        <fullName evidence="4">PHD-type domain-containing protein</fullName>
    </recommendedName>
</protein>
<evidence type="ECO:0000313" key="5">
    <source>
        <dbReference type="EMBL" id="EFX81863.1"/>
    </source>
</evidence>